<dbReference type="InterPro" id="IPR019758">
    <property type="entry name" value="Pept_S26A_signal_pept_1_CS"/>
</dbReference>
<keyword evidence="5 6" id="KW-0378">Hydrolase</keyword>
<dbReference type="PANTHER" id="PTHR43390:SF1">
    <property type="entry name" value="CHLOROPLAST PROCESSING PEPTIDASE"/>
    <property type="match status" value="1"/>
</dbReference>
<dbReference type="GO" id="GO:0009003">
    <property type="term" value="F:signal peptidase activity"/>
    <property type="evidence" value="ECO:0007669"/>
    <property type="project" value="UniProtKB-EC"/>
</dbReference>
<dbReference type="Pfam" id="PF13490">
    <property type="entry name" value="zf-HC2"/>
    <property type="match status" value="1"/>
</dbReference>
<comment type="similarity">
    <text evidence="3 6">Belongs to the peptidase S26 family.</text>
</comment>
<protein>
    <recommendedName>
        <fullName evidence="4 6">Signal peptidase I</fullName>
        <ecNumber evidence="4 6">3.4.21.89</ecNumber>
    </recommendedName>
</protein>
<dbReference type="InterPro" id="IPR019533">
    <property type="entry name" value="Peptidase_S26"/>
</dbReference>
<dbReference type="KEGG" id="cpy:Cphy_1095"/>
<evidence type="ECO:0000313" key="9">
    <source>
        <dbReference type="EMBL" id="ABX41473.1"/>
    </source>
</evidence>
<evidence type="ECO:0000259" key="8">
    <source>
        <dbReference type="Pfam" id="PF13490"/>
    </source>
</evidence>
<reference evidence="10" key="1">
    <citation type="submission" date="2007-11" db="EMBL/GenBank/DDBJ databases">
        <title>Complete genome sequence of Clostridium phytofermentans ISDg.</title>
        <authorList>
            <person name="Leschine S.B."/>
            <person name="Warnick T.A."/>
            <person name="Blanchard J.L."/>
            <person name="Schnell D.J."/>
            <person name="Petit E.L."/>
            <person name="LaTouf W.G."/>
            <person name="Copeland A."/>
            <person name="Lucas S."/>
            <person name="Lapidus A."/>
            <person name="Barry K."/>
            <person name="Glavina del Rio T."/>
            <person name="Dalin E."/>
            <person name="Tice H."/>
            <person name="Pitluck S."/>
            <person name="Kiss H."/>
            <person name="Brettin T."/>
            <person name="Bruce D."/>
            <person name="Detter J.C."/>
            <person name="Han C."/>
            <person name="Kuske C."/>
            <person name="Schmutz J."/>
            <person name="Larimer F."/>
            <person name="Land M."/>
            <person name="Hauser L."/>
            <person name="Kyrpides N."/>
            <person name="Kim E.A."/>
            <person name="Richardson P."/>
        </authorList>
    </citation>
    <scope>NUCLEOTIDE SEQUENCE [LARGE SCALE GENOMIC DNA]</scope>
    <source>
        <strain evidence="10">ATCC 700394 / DSM 18823 / ISDg</strain>
    </source>
</reference>
<dbReference type="PROSITE" id="PS00760">
    <property type="entry name" value="SPASE_I_2"/>
    <property type="match status" value="1"/>
</dbReference>
<feature type="domain" description="Peptidase S26" evidence="7">
    <location>
        <begin position="84"/>
        <end position="233"/>
    </location>
</feature>
<dbReference type="InterPro" id="IPR000223">
    <property type="entry name" value="Pept_S26A_signal_pept_1"/>
</dbReference>
<sequence length="248" mass="28541">MDKQTCILVKELIPLYCDKATSEQSNQIIEEHLKECDSCKVFLDSIMAENEFKKEMGQCSDEVKDDNENYVKIAKRLKKRRRMIITSTFAAVVFIFICITSWFQTFFNIGGMEPTYDFGANFVANKLIYSFRAPKQGEVVVLYYGDNVCMKRIIGIPGDTVDINSGHIYVNNELIDTEYTFGTMQWEGDVNYPIALGEDEYFVLGDNYENSLDSRYQSFGLVPRDNIFGKVMFQTNFSLTRTKVTTAR</sequence>
<evidence type="ECO:0000256" key="2">
    <source>
        <dbReference type="ARBA" id="ARBA00004401"/>
    </source>
</evidence>
<dbReference type="STRING" id="357809.Cphy_1095"/>
<dbReference type="PROSITE" id="PS00761">
    <property type="entry name" value="SPASE_I_3"/>
    <property type="match status" value="1"/>
</dbReference>
<organism evidence="9 10">
    <name type="scientific">Lachnoclostridium phytofermentans (strain ATCC 700394 / DSM 18823 / ISDg)</name>
    <name type="common">Clostridium phytofermentans</name>
    <dbReference type="NCBI Taxonomy" id="357809"/>
    <lineage>
        <taxon>Bacteria</taxon>
        <taxon>Bacillati</taxon>
        <taxon>Bacillota</taxon>
        <taxon>Clostridia</taxon>
        <taxon>Lachnospirales</taxon>
        <taxon>Lachnospiraceae</taxon>
    </lineage>
</organism>
<evidence type="ECO:0000259" key="7">
    <source>
        <dbReference type="Pfam" id="PF10502"/>
    </source>
</evidence>
<dbReference type="OrthoDB" id="6194834at2"/>
<keyword evidence="6" id="KW-0472">Membrane</keyword>
<dbReference type="EC" id="3.4.21.89" evidence="4 6"/>
<keyword evidence="6" id="KW-0645">Protease</keyword>
<gene>
    <name evidence="9" type="ordered locus">Cphy_1095</name>
</gene>
<dbReference type="Gene3D" id="2.10.109.10">
    <property type="entry name" value="Umud Fragment, subunit A"/>
    <property type="match status" value="1"/>
</dbReference>
<dbReference type="GO" id="GO:0005886">
    <property type="term" value="C:plasma membrane"/>
    <property type="evidence" value="ECO:0007669"/>
    <property type="project" value="UniProtKB-SubCell"/>
</dbReference>
<dbReference type="InterPro" id="IPR036286">
    <property type="entry name" value="LexA/Signal_pep-like_sf"/>
</dbReference>
<evidence type="ECO:0000256" key="6">
    <source>
        <dbReference type="RuleBase" id="RU362042"/>
    </source>
</evidence>
<evidence type="ECO:0000256" key="3">
    <source>
        <dbReference type="ARBA" id="ARBA00009370"/>
    </source>
</evidence>
<keyword evidence="6" id="KW-1133">Transmembrane helix</keyword>
<dbReference type="RefSeq" id="WP_012199119.1">
    <property type="nucleotide sequence ID" value="NC_010001.1"/>
</dbReference>
<dbReference type="CDD" id="cd06530">
    <property type="entry name" value="S26_SPase_I"/>
    <property type="match status" value="1"/>
</dbReference>
<feature type="transmembrane region" description="Helical" evidence="6">
    <location>
        <begin position="83"/>
        <end position="103"/>
    </location>
</feature>
<dbReference type="GO" id="GO:0004252">
    <property type="term" value="F:serine-type endopeptidase activity"/>
    <property type="evidence" value="ECO:0007669"/>
    <property type="project" value="InterPro"/>
</dbReference>
<name>A9KMM8_LACP7</name>
<dbReference type="AlphaFoldDB" id="A9KMM8"/>
<proteinExistence type="inferred from homology"/>
<evidence type="ECO:0000256" key="5">
    <source>
        <dbReference type="ARBA" id="ARBA00022801"/>
    </source>
</evidence>
<feature type="domain" description="Putative zinc-finger" evidence="8">
    <location>
        <begin position="6"/>
        <end position="39"/>
    </location>
</feature>
<dbReference type="EMBL" id="CP000885">
    <property type="protein sequence ID" value="ABX41473.1"/>
    <property type="molecule type" value="Genomic_DNA"/>
</dbReference>
<keyword evidence="10" id="KW-1185">Reference proteome</keyword>
<comment type="subcellular location">
    <subcellularLocation>
        <location evidence="2">Cell membrane</location>
        <topology evidence="2">Single-pass type II membrane protein</topology>
    </subcellularLocation>
    <subcellularLocation>
        <location evidence="6">Membrane</location>
        <topology evidence="6">Single-pass type II membrane protein</topology>
    </subcellularLocation>
</comment>
<dbReference type="InterPro" id="IPR027383">
    <property type="entry name" value="Znf_put"/>
</dbReference>
<dbReference type="Pfam" id="PF10502">
    <property type="entry name" value="Peptidase_S26"/>
    <property type="match status" value="1"/>
</dbReference>
<accession>A9KMM8</accession>
<dbReference type="eggNOG" id="COG0681">
    <property type="taxonomic scope" value="Bacteria"/>
</dbReference>
<dbReference type="PRINTS" id="PR00727">
    <property type="entry name" value="LEADERPTASE"/>
</dbReference>
<dbReference type="SUPFAM" id="SSF51306">
    <property type="entry name" value="LexA/Signal peptidase"/>
    <property type="match status" value="1"/>
</dbReference>
<evidence type="ECO:0000313" key="10">
    <source>
        <dbReference type="Proteomes" id="UP000000370"/>
    </source>
</evidence>
<comment type="catalytic activity">
    <reaction evidence="1 6">
        <text>Cleavage of hydrophobic, N-terminal signal or leader sequences from secreted and periplasmic proteins.</text>
        <dbReference type="EC" id="3.4.21.89"/>
    </reaction>
</comment>
<evidence type="ECO:0000256" key="4">
    <source>
        <dbReference type="ARBA" id="ARBA00013208"/>
    </source>
</evidence>
<dbReference type="GO" id="GO:0006465">
    <property type="term" value="P:signal peptide processing"/>
    <property type="evidence" value="ECO:0007669"/>
    <property type="project" value="InterPro"/>
</dbReference>
<keyword evidence="6" id="KW-0812">Transmembrane</keyword>
<evidence type="ECO:0000256" key="1">
    <source>
        <dbReference type="ARBA" id="ARBA00000677"/>
    </source>
</evidence>
<dbReference type="Proteomes" id="UP000000370">
    <property type="component" value="Chromosome"/>
</dbReference>
<dbReference type="HOGENOM" id="CLU_1118646_0_0_9"/>
<dbReference type="NCBIfam" id="TIGR02227">
    <property type="entry name" value="sigpep_I_bact"/>
    <property type="match status" value="1"/>
</dbReference>
<dbReference type="InterPro" id="IPR019757">
    <property type="entry name" value="Pept_S26A_signal_pept_1_Lys-AS"/>
</dbReference>
<dbReference type="PANTHER" id="PTHR43390">
    <property type="entry name" value="SIGNAL PEPTIDASE I"/>
    <property type="match status" value="1"/>
</dbReference>